<dbReference type="InterPro" id="IPR025313">
    <property type="entry name" value="SPB4-like_CTE"/>
</dbReference>
<sequence length="218" mass="23382">DHSEYVHRVGRTARLGQQGRALLFLQPSERGYLELLQGAGVSLDELKFASVQQALCGRNATSRDVYMTELALQKQLEATVATEPLLHGLAAGAYQSFLRAYSAHSKAEKRVLHVSQLHLGHLAKSFALQETPSLISRQQAKRRQVAPSAAAKRRKPSHLHQLAAYSGGGKAKGGGGKQGSGAGGAQRALKEQRSTADGAAQRRREAHNAVSEFSAALD</sequence>
<reference evidence="6" key="1">
    <citation type="journal article" date="2013" name="Nature">
        <title>Pan genome of the phytoplankton Emiliania underpins its global distribution.</title>
        <authorList>
            <person name="Read B.A."/>
            <person name="Kegel J."/>
            <person name="Klute M.J."/>
            <person name="Kuo A."/>
            <person name="Lefebvre S.C."/>
            <person name="Maumus F."/>
            <person name="Mayer C."/>
            <person name="Miller J."/>
            <person name="Monier A."/>
            <person name="Salamov A."/>
            <person name="Young J."/>
            <person name="Aguilar M."/>
            <person name="Claverie J.M."/>
            <person name="Frickenhaus S."/>
            <person name="Gonzalez K."/>
            <person name="Herman E.K."/>
            <person name="Lin Y.C."/>
            <person name="Napier J."/>
            <person name="Ogata H."/>
            <person name="Sarno A.F."/>
            <person name="Shmutz J."/>
            <person name="Schroeder D."/>
            <person name="de Vargas C."/>
            <person name="Verret F."/>
            <person name="von Dassow P."/>
            <person name="Valentin K."/>
            <person name="Van de Peer Y."/>
            <person name="Wheeler G."/>
            <person name="Dacks J.B."/>
            <person name="Delwiche C.F."/>
            <person name="Dyhrman S.T."/>
            <person name="Glockner G."/>
            <person name="John U."/>
            <person name="Richards T."/>
            <person name="Worden A.Z."/>
            <person name="Zhang X."/>
            <person name="Grigoriev I.V."/>
            <person name="Allen A.E."/>
            <person name="Bidle K."/>
            <person name="Borodovsky M."/>
            <person name="Bowler C."/>
            <person name="Brownlee C."/>
            <person name="Cock J.M."/>
            <person name="Elias M."/>
            <person name="Gladyshev V.N."/>
            <person name="Groth M."/>
            <person name="Guda C."/>
            <person name="Hadaegh A."/>
            <person name="Iglesias-Rodriguez M.D."/>
            <person name="Jenkins J."/>
            <person name="Jones B.M."/>
            <person name="Lawson T."/>
            <person name="Leese F."/>
            <person name="Lindquist E."/>
            <person name="Lobanov A."/>
            <person name="Lomsadze A."/>
            <person name="Malik S.B."/>
            <person name="Marsh M.E."/>
            <person name="Mackinder L."/>
            <person name="Mock T."/>
            <person name="Mueller-Roeber B."/>
            <person name="Pagarete A."/>
            <person name="Parker M."/>
            <person name="Probert I."/>
            <person name="Quesneville H."/>
            <person name="Raines C."/>
            <person name="Rensing S.A."/>
            <person name="Riano-Pachon D.M."/>
            <person name="Richier S."/>
            <person name="Rokitta S."/>
            <person name="Shiraiwa Y."/>
            <person name="Soanes D.M."/>
            <person name="van der Giezen M."/>
            <person name="Wahlund T.M."/>
            <person name="Williams B."/>
            <person name="Wilson W."/>
            <person name="Wolfe G."/>
            <person name="Wurch L.L."/>
        </authorList>
    </citation>
    <scope>NUCLEOTIDE SEQUENCE</scope>
</reference>
<dbReference type="RefSeq" id="XP_005789529.1">
    <property type="nucleotide sequence ID" value="XM_005789472.1"/>
</dbReference>
<dbReference type="SMART" id="SM01178">
    <property type="entry name" value="DUF4217"/>
    <property type="match status" value="1"/>
</dbReference>
<name>A0A0D3KMW5_EMIH1</name>
<keyword evidence="2" id="KW-0067">ATP-binding</keyword>
<dbReference type="HOGENOM" id="CLU_1269812_0_0_1"/>
<dbReference type="PaxDb" id="2903-EOD37100"/>
<keyword evidence="6" id="KW-1185">Reference proteome</keyword>
<dbReference type="GeneID" id="17282370"/>
<dbReference type="EnsemblProtists" id="EOD37100">
    <property type="protein sequence ID" value="EOD37100"/>
    <property type="gene ID" value="EMIHUDRAFT_252213"/>
</dbReference>
<dbReference type="KEGG" id="ehx:EMIHUDRAFT_252213"/>
<keyword evidence="2" id="KW-0347">Helicase</keyword>
<feature type="compositionally biased region" description="Gly residues" evidence="3">
    <location>
        <begin position="166"/>
        <end position="184"/>
    </location>
</feature>
<dbReference type="GO" id="GO:0004386">
    <property type="term" value="F:helicase activity"/>
    <property type="evidence" value="ECO:0007669"/>
    <property type="project" value="UniProtKB-KW"/>
</dbReference>
<evidence type="ECO:0000256" key="1">
    <source>
        <dbReference type="ARBA" id="ARBA00022801"/>
    </source>
</evidence>
<dbReference type="Proteomes" id="UP000013827">
    <property type="component" value="Unassembled WGS sequence"/>
</dbReference>
<dbReference type="eggNOG" id="KOG0348">
    <property type="taxonomic scope" value="Eukaryota"/>
</dbReference>
<evidence type="ECO:0000313" key="6">
    <source>
        <dbReference type="Proteomes" id="UP000013827"/>
    </source>
</evidence>
<dbReference type="GO" id="GO:0016787">
    <property type="term" value="F:hydrolase activity"/>
    <property type="evidence" value="ECO:0007669"/>
    <property type="project" value="UniProtKB-KW"/>
</dbReference>
<feature type="compositionally biased region" description="Basic and acidic residues" evidence="3">
    <location>
        <begin position="188"/>
        <end position="207"/>
    </location>
</feature>
<dbReference type="Gene3D" id="3.40.50.300">
    <property type="entry name" value="P-loop containing nucleotide triphosphate hydrolases"/>
    <property type="match status" value="1"/>
</dbReference>
<feature type="region of interest" description="Disordered" evidence="3">
    <location>
        <begin position="137"/>
        <end position="218"/>
    </location>
</feature>
<keyword evidence="1" id="KW-0378">Hydrolase</keyword>
<evidence type="ECO:0000313" key="5">
    <source>
        <dbReference type="EnsemblProtists" id="EOD37100"/>
    </source>
</evidence>
<accession>A0A0D3KMW5</accession>
<feature type="domain" description="ATP-dependent rRNA helicase SPB4-like C-terminal extension" evidence="4">
    <location>
        <begin position="71"/>
        <end position="136"/>
    </location>
</feature>
<evidence type="ECO:0000259" key="4">
    <source>
        <dbReference type="SMART" id="SM01178"/>
    </source>
</evidence>
<evidence type="ECO:0000256" key="3">
    <source>
        <dbReference type="SAM" id="MobiDB-lite"/>
    </source>
</evidence>
<dbReference type="Pfam" id="PF13959">
    <property type="entry name" value="CTE_SPB4"/>
    <property type="match status" value="1"/>
</dbReference>
<dbReference type="SUPFAM" id="SSF52540">
    <property type="entry name" value="P-loop containing nucleoside triphosphate hydrolases"/>
    <property type="match status" value="1"/>
</dbReference>
<dbReference type="AlphaFoldDB" id="A0A0D3KMW5"/>
<reference evidence="5" key="2">
    <citation type="submission" date="2024-10" db="UniProtKB">
        <authorList>
            <consortium name="EnsemblProtists"/>
        </authorList>
    </citation>
    <scope>IDENTIFICATION</scope>
</reference>
<proteinExistence type="predicted"/>
<protein>
    <recommendedName>
        <fullName evidence="4">ATP-dependent rRNA helicase SPB4-like C-terminal extension domain-containing protein</fullName>
    </recommendedName>
</protein>
<dbReference type="InterPro" id="IPR027417">
    <property type="entry name" value="P-loop_NTPase"/>
</dbReference>
<dbReference type="STRING" id="2903.R1FDJ6"/>
<evidence type="ECO:0000256" key="2">
    <source>
        <dbReference type="ARBA" id="ARBA00022806"/>
    </source>
</evidence>
<keyword evidence="2" id="KW-0547">Nucleotide-binding</keyword>
<organism evidence="5 6">
    <name type="scientific">Emiliania huxleyi (strain CCMP1516)</name>
    <dbReference type="NCBI Taxonomy" id="280463"/>
    <lineage>
        <taxon>Eukaryota</taxon>
        <taxon>Haptista</taxon>
        <taxon>Haptophyta</taxon>
        <taxon>Prymnesiophyceae</taxon>
        <taxon>Isochrysidales</taxon>
        <taxon>Noelaerhabdaceae</taxon>
        <taxon>Emiliania</taxon>
    </lineage>
</organism>